<evidence type="ECO:0000313" key="2">
    <source>
        <dbReference type="EMBL" id="SVE35234.1"/>
    </source>
</evidence>
<proteinExistence type="predicted"/>
<feature type="domain" description="Glycosyl transferase family 1" evidence="1">
    <location>
        <begin position="79"/>
        <end position="224"/>
    </location>
</feature>
<accession>A0A383CT16</accession>
<dbReference type="PANTHER" id="PTHR46656:SF3">
    <property type="entry name" value="PUTATIVE-RELATED"/>
    <property type="match status" value="1"/>
</dbReference>
<dbReference type="AlphaFoldDB" id="A0A383CT16"/>
<dbReference type="GO" id="GO:0016757">
    <property type="term" value="F:glycosyltransferase activity"/>
    <property type="evidence" value="ECO:0007669"/>
    <property type="project" value="InterPro"/>
</dbReference>
<dbReference type="InterPro" id="IPR001296">
    <property type="entry name" value="Glyco_trans_1"/>
</dbReference>
<feature type="non-terminal residue" evidence="2">
    <location>
        <position position="239"/>
    </location>
</feature>
<feature type="non-terminal residue" evidence="2">
    <location>
        <position position="1"/>
    </location>
</feature>
<dbReference type="EMBL" id="UINC01211367">
    <property type="protein sequence ID" value="SVE35234.1"/>
    <property type="molecule type" value="Genomic_DNA"/>
</dbReference>
<dbReference type="Gene3D" id="3.40.50.2000">
    <property type="entry name" value="Glycogen Phosphorylase B"/>
    <property type="match status" value="1"/>
</dbReference>
<dbReference type="Pfam" id="PF00534">
    <property type="entry name" value="Glycos_transf_1"/>
    <property type="match status" value="1"/>
</dbReference>
<reference evidence="2" key="1">
    <citation type="submission" date="2018-05" db="EMBL/GenBank/DDBJ databases">
        <authorList>
            <person name="Lanie J.A."/>
            <person name="Ng W.-L."/>
            <person name="Kazmierczak K.M."/>
            <person name="Andrzejewski T.M."/>
            <person name="Davidsen T.M."/>
            <person name="Wayne K.J."/>
            <person name="Tettelin H."/>
            <person name="Glass J.I."/>
            <person name="Rusch D."/>
            <person name="Podicherti R."/>
            <person name="Tsui H.-C.T."/>
            <person name="Winkler M.E."/>
        </authorList>
    </citation>
    <scope>NUCLEOTIDE SEQUENCE</scope>
</reference>
<protein>
    <recommendedName>
        <fullName evidence="1">Glycosyl transferase family 1 domain-containing protein</fullName>
    </recommendedName>
</protein>
<name>A0A383CT16_9ZZZZ</name>
<sequence>DYNGSFDKNIALYVTETDHCKNTVWPERLNLMDECWIPNHDMLNNAKNSNICAPMHIVPHACDIYKYQAEYEPLQMDIIKDKFVFYYIGEHNRRKNLMALIKAFHLEFGCDEDVALVLKAHIPEESVAESEKYLREMANTIKDGLKLYPQRSMYHPEIFICQYLSDVDIMRLHATCDCFVSPSFGEAWGIPTFDAMAMGKTPISTSTGGPKDYLRDCGWLVDSKKESCFGMVDSYSEMY</sequence>
<organism evidence="2">
    <name type="scientific">marine metagenome</name>
    <dbReference type="NCBI Taxonomy" id="408172"/>
    <lineage>
        <taxon>unclassified sequences</taxon>
        <taxon>metagenomes</taxon>
        <taxon>ecological metagenomes</taxon>
    </lineage>
</organism>
<dbReference type="PANTHER" id="PTHR46656">
    <property type="entry name" value="PUTATIVE-RELATED"/>
    <property type="match status" value="1"/>
</dbReference>
<gene>
    <name evidence="2" type="ORF">METZ01_LOCUS488088</name>
</gene>
<evidence type="ECO:0000259" key="1">
    <source>
        <dbReference type="Pfam" id="PF00534"/>
    </source>
</evidence>
<dbReference type="SUPFAM" id="SSF53756">
    <property type="entry name" value="UDP-Glycosyltransferase/glycogen phosphorylase"/>
    <property type="match status" value="1"/>
</dbReference>